<dbReference type="HOGENOM" id="CLU_096980_1_2_0"/>
<dbReference type="KEGG" id="tai:Taci_1450"/>
<dbReference type="RefSeq" id="WP_012870191.1">
    <property type="nucleotide sequence ID" value="NC_013522.1"/>
</dbReference>
<dbReference type="eggNOG" id="COG0432">
    <property type="taxonomic scope" value="Bacteria"/>
</dbReference>
<organism evidence="1 2">
    <name type="scientific">Thermanaerovibrio acidaminovorans (strain ATCC 49978 / DSM 6589 / Su883)</name>
    <name type="common">Selenomonas acidaminovorans</name>
    <dbReference type="NCBI Taxonomy" id="525903"/>
    <lineage>
        <taxon>Bacteria</taxon>
        <taxon>Thermotogati</taxon>
        <taxon>Synergistota</taxon>
        <taxon>Synergistia</taxon>
        <taxon>Synergistales</taxon>
        <taxon>Synergistaceae</taxon>
        <taxon>Thermanaerovibrio</taxon>
    </lineage>
</organism>
<dbReference type="Proteomes" id="UP000002030">
    <property type="component" value="Chromosome"/>
</dbReference>
<dbReference type="EnsemblBacteria" id="ACZ19680">
    <property type="protein sequence ID" value="ACZ19680"/>
    <property type="gene ID" value="Taci_1450"/>
</dbReference>
<gene>
    <name evidence="1" type="ordered locus">Taci_1450</name>
</gene>
<dbReference type="SUPFAM" id="SSF111038">
    <property type="entry name" value="YjbQ-like"/>
    <property type="match status" value="1"/>
</dbReference>
<name>D1B6N9_THEAS</name>
<dbReference type="OrthoDB" id="9801725at2"/>
<keyword evidence="2" id="KW-1185">Reference proteome</keyword>
<protein>
    <recommendedName>
        <fullName evidence="3">Secondary thiamine-phosphate synthase enzyme</fullName>
    </recommendedName>
</protein>
<sequence length="137" mass="15970">MKIHTEYLWMNTHRRKELVHVTEQLQEILGRSGVTEGFMLVSAMHITSGVIVNDNEPGLHQDIMDWLEDLAPERPEYRHHMTGEDNGDAHLKRILVHHQAIIPITQGRLDLGPWERVFYAEFDGQRRKRVVVKVMGD</sequence>
<dbReference type="PANTHER" id="PTHR30615:SF2">
    <property type="entry name" value="YJBQ FAMILY PROTEIN"/>
    <property type="match status" value="1"/>
</dbReference>
<dbReference type="STRING" id="525903.Taci_1450"/>
<accession>D1B6N9</accession>
<evidence type="ECO:0008006" key="3">
    <source>
        <dbReference type="Google" id="ProtNLM"/>
    </source>
</evidence>
<dbReference type="EMBL" id="CP001818">
    <property type="protein sequence ID" value="ACZ19680.1"/>
    <property type="molecule type" value="Genomic_DNA"/>
</dbReference>
<proteinExistence type="predicted"/>
<dbReference type="NCBIfam" id="TIGR00149">
    <property type="entry name" value="TIGR00149_YjbQ"/>
    <property type="match status" value="1"/>
</dbReference>
<dbReference type="Pfam" id="PF01894">
    <property type="entry name" value="YjbQ"/>
    <property type="match status" value="1"/>
</dbReference>
<dbReference type="InterPro" id="IPR001602">
    <property type="entry name" value="UPF0047_YjbQ-like"/>
</dbReference>
<dbReference type="Gene3D" id="2.60.120.460">
    <property type="entry name" value="YjbQ-like"/>
    <property type="match status" value="1"/>
</dbReference>
<reference evidence="1 2" key="1">
    <citation type="journal article" date="2009" name="Stand. Genomic Sci.">
        <title>Complete genome sequence of Thermanaerovibrio acidaminovorans type strain (Su883).</title>
        <authorList>
            <person name="Chovatia M."/>
            <person name="Sikorski J."/>
            <person name="Schroder M."/>
            <person name="Lapidus A."/>
            <person name="Nolan M."/>
            <person name="Tice H."/>
            <person name="Glavina Del Rio T."/>
            <person name="Copeland A."/>
            <person name="Cheng J.F."/>
            <person name="Lucas S."/>
            <person name="Chen F."/>
            <person name="Bruce D."/>
            <person name="Goodwin L."/>
            <person name="Pitluck S."/>
            <person name="Ivanova N."/>
            <person name="Mavromatis K."/>
            <person name="Ovchinnikova G."/>
            <person name="Pati A."/>
            <person name="Chen A."/>
            <person name="Palaniappan K."/>
            <person name="Land M."/>
            <person name="Hauser L."/>
            <person name="Chang Y.J."/>
            <person name="Jeffries C.D."/>
            <person name="Chain P."/>
            <person name="Saunders E."/>
            <person name="Detter J.C."/>
            <person name="Brettin T."/>
            <person name="Rohde M."/>
            <person name="Goker M."/>
            <person name="Spring S."/>
            <person name="Bristow J."/>
            <person name="Markowitz V."/>
            <person name="Hugenholtz P."/>
            <person name="Kyrpides N.C."/>
            <person name="Klenk H.P."/>
            <person name="Eisen J.A."/>
        </authorList>
    </citation>
    <scope>NUCLEOTIDE SEQUENCE [LARGE SCALE GENOMIC DNA]</scope>
    <source>
        <strain evidence="2">ATCC 49978 / DSM 6589 / Su883</strain>
    </source>
</reference>
<evidence type="ECO:0000313" key="1">
    <source>
        <dbReference type="EMBL" id="ACZ19680.1"/>
    </source>
</evidence>
<dbReference type="AlphaFoldDB" id="D1B6N9"/>
<evidence type="ECO:0000313" key="2">
    <source>
        <dbReference type="Proteomes" id="UP000002030"/>
    </source>
</evidence>
<dbReference type="PIRSF" id="PIRSF004681">
    <property type="entry name" value="UCP004681"/>
    <property type="match status" value="1"/>
</dbReference>
<dbReference type="PANTHER" id="PTHR30615">
    <property type="entry name" value="UNCHARACTERIZED PROTEIN YJBQ-RELATED"/>
    <property type="match status" value="1"/>
</dbReference>
<dbReference type="InterPro" id="IPR035917">
    <property type="entry name" value="YjbQ-like_sf"/>
</dbReference>